<dbReference type="NCBIfam" id="NF008724">
    <property type="entry name" value="PRK11720.1"/>
    <property type="match status" value="1"/>
</dbReference>
<comment type="catalytic activity">
    <reaction evidence="1 14">
        <text>alpha-D-galactose 1-phosphate + UDP-alpha-D-glucose = alpha-D-glucose 1-phosphate + UDP-alpha-D-galactose</text>
        <dbReference type="Rhea" id="RHEA:13989"/>
        <dbReference type="ChEBI" id="CHEBI:58336"/>
        <dbReference type="ChEBI" id="CHEBI:58601"/>
        <dbReference type="ChEBI" id="CHEBI:58885"/>
        <dbReference type="ChEBI" id="CHEBI:66914"/>
        <dbReference type="EC" id="2.7.7.12"/>
    </reaction>
</comment>
<dbReference type="PIRSF" id="PIRSF000808">
    <property type="entry name" value="GalT"/>
    <property type="match status" value="1"/>
</dbReference>
<dbReference type="InterPro" id="IPR019779">
    <property type="entry name" value="GalP_UDPtransf1_His-AS"/>
</dbReference>
<evidence type="ECO:0000313" key="17">
    <source>
        <dbReference type="EMBL" id="MFC0180972.1"/>
    </source>
</evidence>
<accession>A0ABV6CEB7</accession>
<evidence type="ECO:0000313" key="18">
    <source>
        <dbReference type="Proteomes" id="UP001589758"/>
    </source>
</evidence>
<keyword evidence="12 14" id="KW-0119">Carbohydrate metabolism</keyword>
<dbReference type="GO" id="GO:0008108">
    <property type="term" value="F:UDP-glucose:hexose-1-phosphate uridylyltransferase activity"/>
    <property type="evidence" value="ECO:0007669"/>
    <property type="project" value="UniProtKB-EC"/>
</dbReference>
<dbReference type="PANTHER" id="PTHR11943">
    <property type="entry name" value="GALACTOSE-1-PHOSPHATE URIDYLYLTRANSFERASE"/>
    <property type="match status" value="1"/>
</dbReference>
<dbReference type="PROSITE" id="PS00117">
    <property type="entry name" value="GAL_P_UDP_TRANSF_I"/>
    <property type="match status" value="1"/>
</dbReference>
<comment type="pathway">
    <text evidence="3 14">Carbohydrate metabolism; galactose metabolism.</text>
</comment>
<dbReference type="InterPro" id="IPR005849">
    <property type="entry name" value="GalP_Utransf_N"/>
</dbReference>
<comment type="caution">
    <text evidence="17">The sequence shown here is derived from an EMBL/GenBank/DDBJ whole genome shotgun (WGS) entry which is preliminary data.</text>
</comment>
<evidence type="ECO:0000256" key="8">
    <source>
        <dbReference type="ARBA" id="ARBA00022695"/>
    </source>
</evidence>
<dbReference type="EC" id="2.7.7.12" evidence="5 13"/>
<evidence type="ECO:0000256" key="13">
    <source>
        <dbReference type="NCBIfam" id="TIGR00209"/>
    </source>
</evidence>
<reference evidence="17 18" key="1">
    <citation type="submission" date="2024-09" db="EMBL/GenBank/DDBJ databases">
        <authorList>
            <person name="Sun Q."/>
            <person name="Mori K."/>
        </authorList>
    </citation>
    <scope>NUCLEOTIDE SEQUENCE [LARGE SCALE GENOMIC DNA]</scope>
    <source>
        <strain evidence="17 18">CCM 8545</strain>
    </source>
</reference>
<comment type="similarity">
    <text evidence="4 14">Belongs to the galactose-1-phosphate uridylyltransferase type 1 family.</text>
</comment>
<dbReference type="Proteomes" id="UP001589758">
    <property type="component" value="Unassembled WGS sequence"/>
</dbReference>
<name>A0ABV6CEB7_9GAMM</name>
<evidence type="ECO:0000256" key="10">
    <source>
        <dbReference type="ARBA" id="ARBA00022833"/>
    </source>
</evidence>
<evidence type="ECO:0000256" key="12">
    <source>
        <dbReference type="ARBA" id="ARBA00023277"/>
    </source>
</evidence>
<evidence type="ECO:0000256" key="6">
    <source>
        <dbReference type="ARBA" id="ARBA00016340"/>
    </source>
</evidence>
<evidence type="ECO:0000256" key="2">
    <source>
        <dbReference type="ARBA" id="ARBA00001947"/>
    </source>
</evidence>
<keyword evidence="18" id="KW-1185">Reference proteome</keyword>
<evidence type="ECO:0000256" key="5">
    <source>
        <dbReference type="ARBA" id="ARBA00012384"/>
    </source>
</evidence>
<dbReference type="Pfam" id="PF01087">
    <property type="entry name" value="GalP_UDP_transf"/>
    <property type="match status" value="1"/>
</dbReference>
<evidence type="ECO:0000256" key="7">
    <source>
        <dbReference type="ARBA" id="ARBA00022679"/>
    </source>
</evidence>
<comment type="cofactor">
    <cofactor evidence="2">
        <name>Zn(2+)</name>
        <dbReference type="ChEBI" id="CHEBI:29105"/>
    </cofactor>
</comment>
<dbReference type="InterPro" id="IPR005850">
    <property type="entry name" value="GalP_Utransf_C"/>
</dbReference>
<protein>
    <recommendedName>
        <fullName evidence="6 13">Galactose-1-phosphate uridylyltransferase</fullName>
        <ecNumber evidence="5 13">2.7.7.12</ecNumber>
    </recommendedName>
</protein>
<dbReference type="Gene3D" id="3.30.428.10">
    <property type="entry name" value="HIT-like"/>
    <property type="match status" value="2"/>
</dbReference>
<evidence type="ECO:0000256" key="9">
    <source>
        <dbReference type="ARBA" id="ARBA00022723"/>
    </source>
</evidence>
<dbReference type="RefSeq" id="WP_385878290.1">
    <property type="nucleotide sequence ID" value="NZ_JBHLXE010000111.1"/>
</dbReference>
<keyword evidence="9 14" id="KW-0479">Metal-binding</keyword>
<evidence type="ECO:0000256" key="4">
    <source>
        <dbReference type="ARBA" id="ARBA00010951"/>
    </source>
</evidence>
<dbReference type="EMBL" id="JBHLXE010000111">
    <property type="protein sequence ID" value="MFC0180972.1"/>
    <property type="molecule type" value="Genomic_DNA"/>
</dbReference>
<proteinExistence type="inferred from homology"/>
<keyword evidence="7 14" id="KW-0808">Transferase</keyword>
<dbReference type="PANTHER" id="PTHR11943:SF1">
    <property type="entry name" value="GALACTOSE-1-PHOSPHATE URIDYLYLTRANSFERASE"/>
    <property type="match status" value="1"/>
</dbReference>
<evidence type="ECO:0000256" key="14">
    <source>
        <dbReference type="RuleBase" id="RU000506"/>
    </source>
</evidence>
<dbReference type="CDD" id="cd00608">
    <property type="entry name" value="GalT"/>
    <property type="match status" value="1"/>
</dbReference>
<dbReference type="SUPFAM" id="SSF54197">
    <property type="entry name" value="HIT-like"/>
    <property type="match status" value="2"/>
</dbReference>
<feature type="domain" description="Galactose-1-phosphate uridyl transferase C-terminal" evidence="16">
    <location>
        <begin position="191"/>
        <end position="351"/>
    </location>
</feature>
<gene>
    <name evidence="17" type="ORF">ACFFIT_12905</name>
</gene>
<evidence type="ECO:0000259" key="16">
    <source>
        <dbReference type="Pfam" id="PF02744"/>
    </source>
</evidence>
<evidence type="ECO:0000256" key="1">
    <source>
        <dbReference type="ARBA" id="ARBA00001107"/>
    </source>
</evidence>
<keyword evidence="10" id="KW-0862">Zinc</keyword>
<dbReference type="NCBIfam" id="TIGR00209">
    <property type="entry name" value="galT_1"/>
    <property type="match status" value="1"/>
</dbReference>
<sequence>MFDFKEHSHRRYNPLLEQWVLVSPHRSKRPWSGQNEKQPTESLPEYDKGCFLCPGNERISGDKNPDYTGTYVFQNDFSALLPQTPSLPVSDDTDSSLQNRLLKAQNARGISKVICFSPKHNCPMPALSIEEIENVITTWQSELKLLSQDYLWVQIFENKGEAMGCSQPHPHGQIWANDFLPNELHKENVALKKYHDENGSNLLLDYALLESSLKERVVVENEDWIVVTPYWASWPFETLLLPKQPLFRLEEMTHRQSHHLAKILKSLTVKYDNLFETSFPYSMGWHFAPYFKDNRSIEHWQLHAHFYPPLLRSASVKKFMVGYEMLAEAQRDLTPEQAAHKLRDLSEKHYLFD</sequence>
<evidence type="ECO:0000256" key="3">
    <source>
        <dbReference type="ARBA" id="ARBA00004947"/>
    </source>
</evidence>
<feature type="domain" description="Galactose-1-phosphate uridyl transferase N-terminal" evidence="15">
    <location>
        <begin position="2"/>
        <end position="181"/>
    </location>
</feature>
<dbReference type="Pfam" id="PF02744">
    <property type="entry name" value="GalP_UDP_tr_C"/>
    <property type="match status" value="1"/>
</dbReference>
<keyword evidence="11 14" id="KW-0299">Galactose metabolism</keyword>
<organism evidence="17 18">
    <name type="scientific">Thorsellia kenyensis</name>
    <dbReference type="NCBI Taxonomy" id="1549888"/>
    <lineage>
        <taxon>Bacteria</taxon>
        <taxon>Pseudomonadati</taxon>
        <taxon>Pseudomonadota</taxon>
        <taxon>Gammaproteobacteria</taxon>
        <taxon>Enterobacterales</taxon>
        <taxon>Thorselliaceae</taxon>
        <taxon>Thorsellia</taxon>
    </lineage>
</organism>
<dbReference type="InterPro" id="IPR036265">
    <property type="entry name" value="HIT-like_sf"/>
</dbReference>
<evidence type="ECO:0000259" key="15">
    <source>
        <dbReference type="Pfam" id="PF01087"/>
    </source>
</evidence>
<keyword evidence="8 14" id="KW-0548">Nucleotidyltransferase</keyword>
<dbReference type="InterPro" id="IPR001937">
    <property type="entry name" value="GalP_UDPtransf1"/>
</dbReference>
<evidence type="ECO:0000256" key="11">
    <source>
        <dbReference type="ARBA" id="ARBA00023144"/>
    </source>
</evidence>